<sequence length="179" mass="19699">MDSTTNLLGALTRAVSDRVEAGLRANLKRSGEAASALVFLGYTPGISVEILRQVLSLSHPGTVRLIDRLVDDGLVERRKTEDGRAVALHLTRNGDKLRIELLNVRNDVLETTLNNLSEDEREIFGHLTAKVLSALPKTELDKHHICRQCSVSLCSSDCPIPGSAEILAPYIQDKERRHA</sequence>
<feature type="domain" description="HTH marR-type" evidence="1">
    <location>
        <begin position="1"/>
        <end position="133"/>
    </location>
</feature>
<dbReference type="RefSeq" id="WP_407326242.1">
    <property type="nucleotide sequence ID" value="NZ_CP136865.1"/>
</dbReference>
<reference evidence="2 3" key="1">
    <citation type="submission" date="2023-10" db="EMBL/GenBank/DDBJ databases">
        <title>Two novel species belonging to the OM43/NOR5 clade.</title>
        <authorList>
            <person name="Park M."/>
        </authorList>
    </citation>
    <scope>NUCLEOTIDE SEQUENCE [LARGE SCALE GENOMIC DNA]</scope>
    <source>
        <strain evidence="2 3">IMCC45268</strain>
    </source>
</reference>
<evidence type="ECO:0000313" key="2">
    <source>
        <dbReference type="EMBL" id="WOJ95544.1"/>
    </source>
</evidence>
<dbReference type="InterPro" id="IPR000835">
    <property type="entry name" value="HTH_MarR-typ"/>
</dbReference>
<dbReference type="InterPro" id="IPR039422">
    <property type="entry name" value="MarR/SlyA-like"/>
</dbReference>
<organism evidence="2 3">
    <name type="scientific">Congregibacter brevis</name>
    <dbReference type="NCBI Taxonomy" id="3081201"/>
    <lineage>
        <taxon>Bacteria</taxon>
        <taxon>Pseudomonadati</taxon>
        <taxon>Pseudomonadota</taxon>
        <taxon>Gammaproteobacteria</taxon>
        <taxon>Cellvibrionales</taxon>
        <taxon>Halieaceae</taxon>
        <taxon>Congregibacter</taxon>
    </lineage>
</organism>
<dbReference type="PANTHER" id="PTHR33164:SF57">
    <property type="entry name" value="MARR-FAMILY TRANSCRIPTIONAL REGULATOR"/>
    <property type="match status" value="1"/>
</dbReference>
<evidence type="ECO:0000313" key="3">
    <source>
        <dbReference type="Proteomes" id="UP001626549"/>
    </source>
</evidence>
<dbReference type="InterPro" id="IPR036390">
    <property type="entry name" value="WH_DNA-bd_sf"/>
</dbReference>
<dbReference type="SMART" id="SM00347">
    <property type="entry name" value="HTH_MARR"/>
    <property type="match status" value="1"/>
</dbReference>
<gene>
    <name evidence="2" type="ORF">R0137_09785</name>
</gene>
<dbReference type="InterPro" id="IPR036388">
    <property type="entry name" value="WH-like_DNA-bd_sf"/>
</dbReference>
<dbReference type="PROSITE" id="PS50995">
    <property type="entry name" value="HTH_MARR_2"/>
    <property type="match status" value="1"/>
</dbReference>
<dbReference type="SUPFAM" id="SSF46785">
    <property type="entry name" value="Winged helix' DNA-binding domain"/>
    <property type="match status" value="1"/>
</dbReference>
<accession>A0ABZ0I7Q6</accession>
<evidence type="ECO:0000259" key="1">
    <source>
        <dbReference type="PROSITE" id="PS50995"/>
    </source>
</evidence>
<dbReference type="PRINTS" id="PR00598">
    <property type="entry name" value="HTHMARR"/>
</dbReference>
<dbReference type="PANTHER" id="PTHR33164">
    <property type="entry name" value="TRANSCRIPTIONAL REGULATOR, MARR FAMILY"/>
    <property type="match status" value="1"/>
</dbReference>
<name>A0ABZ0I7Q6_9GAMM</name>
<dbReference type="Gene3D" id="1.10.10.10">
    <property type="entry name" value="Winged helix-like DNA-binding domain superfamily/Winged helix DNA-binding domain"/>
    <property type="match status" value="1"/>
</dbReference>
<protein>
    <submittedName>
        <fullName evidence="2">MarR family transcriptional regulator</fullName>
    </submittedName>
</protein>
<dbReference type="EMBL" id="CP136865">
    <property type="protein sequence ID" value="WOJ95544.1"/>
    <property type="molecule type" value="Genomic_DNA"/>
</dbReference>
<dbReference type="Proteomes" id="UP001626549">
    <property type="component" value="Chromosome"/>
</dbReference>
<dbReference type="Pfam" id="PF12802">
    <property type="entry name" value="MarR_2"/>
    <property type="match status" value="1"/>
</dbReference>
<proteinExistence type="predicted"/>
<keyword evidence="3" id="KW-1185">Reference proteome</keyword>